<dbReference type="OrthoDB" id="1164924at2"/>
<sequence>MTNKKIYRYTNVELLDLIKNGQNKTLVETAKSELDKRNLTDEELKVVESEYVKYLEFKEKRKDEPLTRDEWISFFFLPFLTPHPSWRKDHFSESEFQRFVKYGFDKKTKQASEVKMLGFLFWFVIIILGLVVARYLNL</sequence>
<name>A0A371JQ51_9FLAO</name>
<dbReference type="Proteomes" id="UP000261828">
    <property type="component" value="Unassembled WGS sequence"/>
</dbReference>
<evidence type="ECO:0000313" key="3">
    <source>
        <dbReference type="Proteomes" id="UP000261828"/>
    </source>
</evidence>
<keyword evidence="1" id="KW-0812">Transmembrane</keyword>
<gene>
    <name evidence="2" type="ORF">DX873_09480</name>
</gene>
<evidence type="ECO:0000256" key="1">
    <source>
        <dbReference type="SAM" id="Phobius"/>
    </source>
</evidence>
<feature type="transmembrane region" description="Helical" evidence="1">
    <location>
        <begin position="116"/>
        <end position="136"/>
    </location>
</feature>
<keyword evidence="3" id="KW-1185">Reference proteome</keyword>
<proteinExistence type="predicted"/>
<keyword evidence="1" id="KW-0472">Membrane</keyword>
<organism evidence="2 3">
    <name type="scientific">Flagellimonas nanhaiensis</name>
    <dbReference type="NCBI Taxonomy" id="2292706"/>
    <lineage>
        <taxon>Bacteria</taxon>
        <taxon>Pseudomonadati</taxon>
        <taxon>Bacteroidota</taxon>
        <taxon>Flavobacteriia</taxon>
        <taxon>Flavobacteriales</taxon>
        <taxon>Flavobacteriaceae</taxon>
        <taxon>Flagellimonas</taxon>
    </lineage>
</organism>
<dbReference type="RefSeq" id="WP_116184209.1">
    <property type="nucleotide sequence ID" value="NZ_QTJX01000002.1"/>
</dbReference>
<evidence type="ECO:0000313" key="2">
    <source>
        <dbReference type="EMBL" id="RDY59596.1"/>
    </source>
</evidence>
<reference evidence="2 3" key="1">
    <citation type="submission" date="2018-08" db="EMBL/GenBank/DDBJ databases">
        <title>Muricauda nanhaiensis sp. nov., isolated from seawater of the South China Sea.</title>
        <authorList>
            <person name="Dang Y."/>
        </authorList>
    </citation>
    <scope>NUCLEOTIDE SEQUENCE [LARGE SCALE GENOMIC DNA]</scope>
    <source>
        <strain evidence="2 3">SM1704</strain>
    </source>
</reference>
<comment type="caution">
    <text evidence="2">The sequence shown here is derived from an EMBL/GenBank/DDBJ whole genome shotgun (WGS) entry which is preliminary data.</text>
</comment>
<keyword evidence="1" id="KW-1133">Transmembrane helix</keyword>
<protein>
    <submittedName>
        <fullName evidence="2">Uncharacterized protein</fullName>
    </submittedName>
</protein>
<dbReference type="EMBL" id="QTJX01000002">
    <property type="protein sequence ID" value="RDY59596.1"/>
    <property type="molecule type" value="Genomic_DNA"/>
</dbReference>
<accession>A0A371JQ51</accession>
<dbReference type="AlphaFoldDB" id="A0A371JQ51"/>